<evidence type="ECO:0000313" key="2">
    <source>
        <dbReference type="Proteomes" id="UP000482960"/>
    </source>
</evidence>
<gene>
    <name evidence="1" type="ORF">Prum_061020</name>
</gene>
<organism evidence="1 2">
    <name type="scientific">Phytohabitans rumicis</name>
    <dbReference type="NCBI Taxonomy" id="1076125"/>
    <lineage>
        <taxon>Bacteria</taxon>
        <taxon>Bacillati</taxon>
        <taxon>Actinomycetota</taxon>
        <taxon>Actinomycetes</taxon>
        <taxon>Micromonosporales</taxon>
        <taxon>Micromonosporaceae</taxon>
    </lineage>
</organism>
<keyword evidence="2" id="KW-1185">Reference proteome</keyword>
<sequence length="91" mass="9254">MAEQLPVDDVDEEQCDTCADGGSECGACDGSGENGYTDCWACGGSGWAIPSHCCACGGSPYCQCCRKCGGTYVGACSCPIATEVNGETVYI</sequence>
<comment type="caution">
    <text evidence="1">The sequence shown here is derived from an EMBL/GenBank/DDBJ whole genome shotgun (WGS) entry which is preliminary data.</text>
</comment>
<dbReference type="AlphaFoldDB" id="A0A6V8LA22"/>
<proteinExistence type="predicted"/>
<dbReference type="Proteomes" id="UP000482960">
    <property type="component" value="Unassembled WGS sequence"/>
</dbReference>
<dbReference type="RefSeq" id="WP_173079328.1">
    <property type="nucleotide sequence ID" value="NZ_BAABJB010000013.1"/>
</dbReference>
<protein>
    <submittedName>
        <fullName evidence="1">Uncharacterized protein</fullName>
    </submittedName>
</protein>
<dbReference type="EMBL" id="BLPG01000001">
    <property type="protein sequence ID" value="GFJ92460.1"/>
    <property type="molecule type" value="Genomic_DNA"/>
</dbReference>
<accession>A0A6V8LA22</accession>
<evidence type="ECO:0000313" key="1">
    <source>
        <dbReference type="EMBL" id="GFJ92460.1"/>
    </source>
</evidence>
<reference evidence="1 2" key="1">
    <citation type="submission" date="2020-03" db="EMBL/GenBank/DDBJ databases">
        <title>Whole genome shotgun sequence of Phytohabitans rumicis NBRC 108638.</title>
        <authorList>
            <person name="Komaki H."/>
            <person name="Tamura T."/>
        </authorList>
    </citation>
    <scope>NUCLEOTIDE SEQUENCE [LARGE SCALE GENOMIC DNA]</scope>
    <source>
        <strain evidence="1 2">NBRC 108638</strain>
    </source>
</reference>
<reference evidence="1 2" key="2">
    <citation type="submission" date="2020-03" db="EMBL/GenBank/DDBJ databases">
        <authorList>
            <person name="Ichikawa N."/>
            <person name="Kimura A."/>
            <person name="Kitahashi Y."/>
            <person name="Uohara A."/>
        </authorList>
    </citation>
    <scope>NUCLEOTIDE SEQUENCE [LARGE SCALE GENOMIC DNA]</scope>
    <source>
        <strain evidence="1 2">NBRC 108638</strain>
    </source>
</reference>
<name>A0A6V8LA22_9ACTN</name>